<sequence length="150" mass="17234">MYNLIVARISKKNFEAVNNKDYDAILEQCDARIHHRFGGSHALGGERHSREVLPRWFQRLGRLSPELKLTIYIWVKGWPNDTTVIIRWTATDRDNPNGSPYRNHGVHVIRMKWFKVVDIDANEDSVAVAQSMKIKLNAGWEEAGLPPLTS</sequence>
<evidence type="ECO:0000313" key="3">
    <source>
        <dbReference type="Proteomes" id="UP000192596"/>
    </source>
</evidence>
<protein>
    <recommendedName>
        <fullName evidence="1">SnoaL-like domain-containing protein</fullName>
    </recommendedName>
</protein>
<dbReference type="EMBL" id="NAJO01000039">
    <property type="protein sequence ID" value="OQN99634.1"/>
    <property type="molecule type" value="Genomic_DNA"/>
</dbReference>
<accession>A0A1V8SKD9</accession>
<reference evidence="3" key="1">
    <citation type="submission" date="2017-03" db="EMBL/GenBank/DDBJ databases">
        <title>Genomes of endolithic fungi from Antarctica.</title>
        <authorList>
            <person name="Coleine C."/>
            <person name="Masonjones S."/>
            <person name="Stajich J.E."/>
        </authorList>
    </citation>
    <scope>NUCLEOTIDE SEQUENCE [LARGE SCALE GENOMIC DNA]</scope>
    <source>
        <strain evidence="3">CCFEE 5527</strain>
    </source>
</reference>
<dbReference type="InterPro" id="IPR032710">
    <property type="entry name" value="NTF2-like_dom_sf"/>
</dbReference>
<evidence type="ECO:0000259" key="1">
    <source>
        <dbReference type="Pfam" id="PF12680"/>
    </source>
</evidence>
<dbReference type="SUPFAM" id="SSF54427">
    <property type="entry name" value="NTF2-like"/>
    <property type="match status" value="1"/>
</dbReference>
<dbReference type="Proteomes" id="UP000192596">
    <property type="component" value="Unassembled WGS sequence"/>
</dbReference>
<dbReference type="AlphaFoldDB" id="A0A1V8SKD9"/>
<organism evidence="2 3">
    <name type="scientific">Cryoendolithus antarcticus</name>
    <dbReference type="NCBI Taxonomy" id="1507870"/>
    <lineage>
        <taxon>Eukaryota</taxon>
        <taxon>Fungi</taxon>
        <taxon>Dikarya</taxon>
        <taxon>Ascomycota</taxon>
        <taxon>Pezizomycotina</taxon>
        <taxon>Dothideomycetes</taxon>
        <taxon>Dothideomycetidae</taxon>
        <taxon>Cladosporiales</taxon>
        <taxon>Cladosporiaceae</taxon>
        <taxon>Cryoendolithus</taxon>
    </lineage>
</organism>
<feature type="domain" description="SnoaL-like" evidence="1">
    <location>
        <begin position="14"/>
        <end position="117"/>
    </location>
</feature>
<dbReference type="InParanoid" id="A0A1V8SKD9"/>
<evidence type="ECO:0000313" key="2">
    <source>
        <dbReference type="EMBL" id="OQN99634.1"/>
    </source>
</evidence>
<gene>
    <name evidence="2" type="ORF">B0A48_14776</name>
</gene>
<proteinExistence type="predicted"/>
<keyword evidence="3" id="KW-1185">Reference proteome</keyword>
<name>A0A1V8SKD9_9PEZI</name>
<comment type="caution">
    <text evidence="2">The sequence shown here is derived from an EMBL/GenBank/DDBJ whole genome shotgun (WGS) entry which is preliminary data.</text>
</comment>
<dbReference type="Pfam" id="PF12680">
    <property type="entry name" value="SnoaL_2"/>
    <property type="match status" value="1"/>
</dbReference>
<dbReference type="OrthoDB" id="5577037at2759"/>
<dbReference type="InterPro" id="IPR037401">
    <property type="entry name" value="SnoaL-like"/>
</dbReference>
<dbReference type="Gene3D" id="3.10.450.50">
    <property type="match status" value="1"/>
</dbReference>